<protein>
    <submittedName>
        <fullName evidence="3">Peptidase M15B and M15C DD-carboxypeptidase VanY/endolysin</fullName>
    </submittedName>
</protein>
<dbReference type="CDD" id="cd14814">
    <property type="entry name" value="Peptidase_M15"/>
    <property type="match status" value="1"/>
</dbReference>
<feature type="region of interest" description="Disordered" evidence="1">
    <location>
        <begin position="1"/>
        <end position="45"/>
    </location>
</feature>
<evidence type="ECO:0000313" key="3">
    <source>
        <dbReference type="EMBL" id="ACZ31497.1"/>
    </source>
</evidence>
<dbReference type="InterPro" id="IPR009045">
    <property type="entry name" value="Zn_M74/Hedgehog-like"/>
</dbReference>
<dbReference type="Proteomes" id="UP000002255">
    <property type="component" value="Chromosome"/>
</dbReference>
<dbReference type="GO" id="GO:0008233">
    <property type="term" value="F:peptidase activity"/>
    <property type="evidence" value="ECO:0007669"/>
    <property type="project" value="InterPro"/>
</dbReference>
<dbReference type="Pfam" id="PF02557">
    <property type="entry name" value="VanY"/>
    <property type="match status" value="1"/>
</dbReference>
<dbReference type="SUPFAM" id="SSF55166">
    <property type="entry name" value="Hedgehog/DD-peptidase"/>
    <property type="match status" value="1"/>
</dbReference>
<reference evidence="3 4" key="2">
    <citation type="journal article" date="2010" name="Stand. Genomic Sci.">
        <title>Complete genome sequence of Xylanimonas cellulosilytica type strain (XIL07).</title>
        <authorList>
            <person name="Foster B."/>
            <person name="Pukall R."/>
            <person name="Abt B."/>
            <person name="Nolan M."/>
            <person name="Glavina Del Rio T."/>
            <person name="Chen F."/>
            <person name="Lucas S."/>
            <person name="Tice H."/>
            <person name="Pitluck S."/>
            <person name="Cheng J.-F."/>
            <person name="Chertkov O."/>
            <person name="Brettin T."/>
            <person name="Han C."/>
            <person name="Detter J.C."/>
            <person name="Bruce D."/>
            <person name="Goodwin L."/>
            <person name="Ivanova N."/>
            <person name="Mavromatis K."/>
            <person name="Pati A."/>
            <person name="Mikhailova N."/>
            <person name="Chen A."/>
            <person name="Palaniappan K."/>
            <person name="Land M."/>
            <person name="Hauser L."/>
            <person name="Chang Y.-J."/>
            <person name="Jeffries C.D."/>
            <person name="Chain P."/>
            <person name="Rohde M."/>
            <person name="Goeker M."/>
            <person name="Bristow J."/>
            <person name="Eisen J.A."/>
            <person name="Markowitz V."/>
            <person name="Hugenholtz P."/>
            <person name="Kyrpides N.C."/>
            <person name="Klenk H.-P."/>
            <person name="Lapidus A."/>
        </authorList>
    </citation>
    <scope>NUCLEOTIDE SEQUENCE [LARGE SCALE GENOMIC DNA]</scope>
    <source>
        <strain evidence="4">DSM 15894 / CECT 5975 / LMG 20990 / XIL07</strain>
    </source>
</reference>
<evidence type="ECO:0000313" key="4">
    <source>
        <dbReference type="Proteomes" id="UP000002255"/>
    </source>
</evidence>
<dbReference type="GO" id="GO:0006508">
    <property type="term" value="P:proteolysis"/>
    <property type="evidence" value="ECO:0007669"/>
    <property type="project" value="InterPro"/>
</dbReference>
<feature type="compositionally biased region" description="Basic and acidic residues" evidence="1">
    <location>
        <begin position="16"/>
        <end position="31"/>
    </location>
</feature>
<evidence type="ECO:0000259" key="2">
    <source>
        <dbReference type="Pfam" id="PF02557"/>
    </source>
</evidence>
<dbReference type="InterPro" id="IPR003709">
    <property type="entry name" value="VanY-like_core_dom"/>
</dbReference>
<dbReference type="PANTHER" id="PTHR34385:SF1">
    <property type="entry name" value="PEPTIDOGLYCAN L-ALANYL-D-GLUTAMATE ENDOPEPTIDASE CWLK"/>
    <property type="match status" value="1"/>
</dbReference>
<dbReference type="STRING" id="446471.Xcel_2482"/>
<dbReference type="RefSeq" id="WP_012879239.1">
    <property type="nucleotide sequence ID" value="NC_013530.1"/>
</dbReference>
<accession>D1BWF2</accession>
<dbReference type="EMBL" id="CP001821">
    <property type="protein sequence ID" value="ACZ31497.1"/>
    <property type="molecule type" value="Genomic_DNA"/>
</dbReference>
<dbReference type="eggNOG" id="COG1876">
    <property type="taxonomic scope" value="Bacteria"/>
</dbReference>
<dbReference type="HOGENOM" id="CLU_612424_0_0_11"/>
<proteinExistence type="predicted"/>
<dbReference type="InterPro" id="IPR052179">
    <property type="entry name" value="DD-CPase-like"/>
</dbReference>
<dbReference type="KEGG" id="xce:Xcel_2482"/>
<dbReference type="Gene3D" id="3.30.1380.10">
    <property type="match status" value="1"/>
</dbReference>
<organism evidence="3 4">
    <name type="scientific">Xylanimonas cellulosilytica (strain DSM 15894 / JCM 12276 / CECT 5975 / KCTC 9989 / LMG 20990 / NBRC 107835 / XIL07)</name>
    <dbReference type="NCBI Taxonomy" id="446471"/>
    <lineage>
        <taxon>Bacteria</taxon>
        <taxon>Bacillati</taxon>
        <taxon>Actinomycetota</taxon>
        <taxon>Actinomycetes</taxon>
        <taxon>Micrococcales</taxon>
        <taxon>Promicromonosporaceae</taxon>
        <taxon>Xylanimonas</taxon>
    </lineage>
</organism>
<gene>
    <name evidence="3" type="ordered locus">Xcel_2482</name>
</gene>
<keyword evidence="4" id="KW-1185">Reference proteome</keyword>
<evidence type="ECO:0000256" key="1">
    <source>
        <dbReference type="SAM" id="MobiDB-lite"/>
    </source>
</evidence>
<feature type="domain" description="D-alanyl-D-alanine carboxypeptidase-like core" evidence="2">
    <location>
        <begin position="328"/>
        <end position="438"/>
    </location>
</feature>
<dbReference type="PANTHER" id="PTHR34385">
    <property type="entry name" value="D-ALANYL-D-ALANINE CARBOXYPEPTIDASE"/>
    <property type="match status" value="1"/>
</dbReference>
<dbReference type="AlphaFoldDB" id="D1BWF2"/>
<feature type="region of interest" description="Disordered" evidence="1">
    <location>
        <begin position="62"/>
        <end position="164"/>
    </location>
</feature>
<feature type="compositionally biased region" description="Polar residues" evidence="1">
    <location>
        <begin position="1"/>
        <end position="10"/>
    </location>
</feature>
<sequence length="447" mass="45945">MEQASTTSATRPALMTRRERREAEERAREAALRAGGRSGDTVVVGGITFHGPAPISPAVGNPVVGNPMHGNPALGNPALGNPAGSRQQSAVPAISTRPVVPRPEPAPSQARPAARPAPAPSPSRHDLRVPRQEGPAALAPPAPLPAPVVVSPPTPSPAPTPFPRVIAASEAGPAPAPALAPVAAAVPRELPSRAARAGREPRTEQAEAPRGRSWFPRVAVLGALAAATIAAPLAPGGPAAGNGGASPFDLDQASSGPSTLDVISARVTAPRVAQGIQAAPVLSRELTTASRSQDRDPLPGCDAGVTVSSSNGKLTDTELCGLPFAEGERLQARAAVALTALNEAYRDEFGVDLALVSSYRSLAQQYSVKASRGYLAARPGTSMHGLGLAIDLASSVTGSSAAYKWLVQNGAAYGWENPPWARRGGAGNYEPWHFEFRPGVEEISTWH</sequence>
<feature type="compositionally biased region" description="Pro residues" evidence="1">
    <location>
        <begin position="138"/>
        <end position="162"/>
    </location>
</feature>
<reference evidence="4" key="1">
    <citation type="submission" date="2009-11" db="EMBL/GenBank/DDBJ databases">
        <title>The complete chromosome of Xylanimonas cellulosilytica DSM 15894.</title>
        <authorList>
            <consortium name="US DOE Joint Genome Institute (JGI-PGF)"/>
            <person name="Lucas S."/>
            <person name="Copeland A."/>
            <person name="Lapidus A."/>
            <person name="Glavina del Rio T."/>
            <person name="Dalin E."/>
            <person name="Tice H."/>
            <person name="Bruce D."/>
            <person name="Goodwin L."/>
            <person name="Pitluck S."/>
            <person name="Kyrpides N."/>
            <person name="Mavromatis K."/>
            <person name="Ivanova N."/>
            <person name="Mikhailova N."/>
            <person name="Foster B."/>
            <person name="Clum A."/>
            <person name="Brettin T."/>
            <person name="Detter J.C."/>
            <person name="Han C."/>
            <person name="Larimer F."/>
            <person name="Land M."/>
            <person name="Hauser L."/>
            <person name="Markowitz V."/>
            <person name="Cheng J.F."/>
            <person name="Hugenholtz P."/>
            <person name="Woyke T."/>
            <person name="Wu D."/>
            <person name="Gehrich-Schroeter G."/>
            <person name="Schneider S."/>
            <person name="Pukall S.R."/>
            <person name="Klenk H.P."/>
            <person name="Eisen J.A."/>
        </authorList>
    </citation>
    <scope>NUCLEOTIDE SEQUENCE [LARGE SCALE GENOMIC DNA]</scope>
    <source>
        <strain evidence="4">DSM 15894 / CECT 5975 / LMG 20990 / XIL07</strain>
    </source>
</reference>
<name>D1BWF2_XYLCX</name>